<evidence type="ECO:0000313" key="4">
    <source>
        <dbReference type="RefSeq" id="XP_035441071.2"/>
    </source>
</evidence>
<dbReference type="OrthoDB" id="6878635at2759"/>
<dbReference type="RefSeq" id="XP_035441071.2">
    <property type="nucleotide sequence ID" value="XM_035585178.2"/>
</dbReference>
<dbReference type="Proteomes" id="UP000829999">
    <property type="component" value="Chromosome 30"/>
</dbReference>
<feature type="region of interest" description="Disordered" evidence="1">
    <location>
        <begin position="70"/>
        <end position="91"/>
    </location>
</feature>
<gene>
    <name evidence="4" type="primary">LOC118269844</name>
</gene>
<sequence>MSFLSILLVSSAIYFANARPNQPEAIVSSPIATLPKVQAADPSTDGSGRVYDGLPGYLVDMSKILDRYVPTFDPDMDPEEQEEKKARKERMDALDRWFGRENSSI</sequence>
<keyword evidence="2" id="KW-0732">Signal</keyword>
<evidence type="ECO:0000256" key="2">
    <source>
        <dbReference type="SAM" id="SignalP"/>
    </source>
</evidence>
<organism evidence="3 4">
    <name type="scientific">Spodoptera frugiperda</name>
    <name type="common">Fall armyworm</name>
    <dbReference type="NCBI Taxonomy" id="7108"/>
    <lineage>
        <taxon>Eukaryota</taxon>
        <taxon>Metazoa</taxon>
        <taxon>Ecdysozoa</taxon>
        <taxon>Arthropoda</taxon>
        <taxon>Hexapoda</taxon>
        <taxon>Insecta</taxon>
        <taxon>Pterygota</taxon>
        <taxon>Neoptera</taxon>
        <taxon>Endopterygota</taxon>
        <taxon>Lepidoptera</taxon>
        <taxon>Glossata</taxon>
        <taxon>Ditrysia</taxon>
        <taxon>Noctuoidea</taxon>
        <taxon>Noctuidae</taxon>
        <taxon>Amphipyrinae</taxon>
        <taxon>Spodoptera</taxon>
    </lineage>
</organism>
<evidence type="ECO:0000256" key="1">
    <source>
        <dbReference type="SAM" id="MobiDB-lite"/>
    </source>
</evidence>
<dbReference type="GeneID" id="118269844"/>
<proteinExistence type="predicted"/>
<keyword evidence="3" id="KW-1185">Reference proteome</keyword>
<accession>A0A9R0D5Q8</accession>
<reference evidence="4" key="1">
    <citation type="submission" date="2025-08" db="UniProtKB">
        <authorList>
            <consortium name="RefSeq"/>
        </authorList>
    </citation>
    <scope>IDENTIFICATION</scope>
    <source>
        <tissue evidence="4">Whole larval tissue</tissue>
    </source>
</reference>
<feature type="chain" id="PRO_5040371484" evidence="2">
    <location>
        <begin position="19"/>
        <end position="105"/>
    </location>
</feature>
<protein>
    <submittedName>
        <fullName evidence="4">Uncharacterized protein LOC118269844</fullName>
    </submittedName>
</protein>
<evidence type="ECO:0000313" key="3">
    <source>
        <dbReference type="Proteomes" id="UP000829999"/>
    </source>
</evidence>
<name>A0A9R0D5Q8_SPOFR</name>
<feature type="compositionally biased region" description="Basic and acidic residues" evidence="1">
    <location>
        <begin position="82"/>
        <end position="91"/>
    </location>
</feature>
<feature type="signal peptide" evidence="2">
    <location>
        <begin position="1"/>
        <end position="18"/>
    </location>
</feature>
<dbReference type="AlphaFoldDB" id="A0A9R0D5Q8"/>